<evidence type="ECO:0000313" key="1">
    <source>
        <dbReference type="EMBL" id="KAH9831279.1"/>
    </source>
</evidence>
<accession>A0ABQ8K3T0</accession>
<sequence length="408" mass="47038">MVKQAHQTAAQLLRPLANIVDLTTSGEITSVAYSVQHIPKDVPIRFVCESLFLRDALCKNLQRWEDTDWLGMPNKLALKDIINVLRQRCAPTSFRSASTHKEWHIIDEGRHLVKHLIDSNGLKTVSMNLDPTLHLSGAKLSNMSQRTAYRLIIQRRSIPERRSTTLTVSAVLLSINLISESLVPAADLWKSIRNQDFRLPISDFLWKCLHCAFRVGRFWAKIPGYEERSMCQYCGVVDSMTHILTECTAPGQEELWSMAGNLWQRKQAAWTKPDLNGILSVGMRRWISERKKRRPFVERMWRILISETAYLIWCLRCERTIGHASDEQWTHSMPELRARWGSTLNRRLHLDIAMTHKRHGRAAIWPTLVTGTWCGTLRDEIALPDDWTKINRVLVGIDPSTYDIWDVG</sequence>
<evidence type="ECO:0008006" key="3">
    <source>
        <dbReference type="Google" id="ProtNLM"/>
    </source>
</evidence>
<dbReference type="EMBL" id="JADCUA010000027">
    <property type="protein sequence ID" value="KAH9831279.1"/>
    <property type="molecule type" value="Genomic_DNA"/>
</dbReference>
<comment type="caution">
    <text evidence="1">The sequence shown here is derived from an EMBL/GenBank/DDBJ whole genome shotgun (WGS) entry which is preliminary data.</text>
</comment>
<dbReference type="GeneID" id="72001801"/>
<name>A0ABQ8K3T0_9APHY</name>
<dbReference type="RefSeq" id="XP_047774440.1">
    <property type="nucleotide sequence ID" value="XM_047921069.1"/>
</dbReference>
<gene>
    <name evidence="1" type="ORF">C8Q71DRAFT_715833</name>
</gene>
<reference evidence="1 2" key="1">
    <citation type="journal article" date="2021" name="Environ. Microbiol.">
        <title>Gene family expansions and transcriptome signatures uncover fungal adaptations to wood decay.</title>
        <authorList>
            <person name="Hage H."/>
            <person name="Miyauchi S."/>
            <person name="Viragh M."/>
            <person name="Drula E."/>
            <person name="Min B."/>
            <person name="Chaduli D."/>
            <person name="Navarro D."/>
            <person name="Favel A."/>
            <person name="Norest M."/>
            <person name="Lesage-Meessen L."/>
            <person name="Balint B."/>
            <person name="Merenyi Z."/>
            <person name="de Eugenio L."/>
            <person name="Morin E."/>
            <person name="Martinez A.T."/>
            <person name="Baldrian P."/>
            <person name="Stursova M."/>
            <person name="Martinez M.J."/>
            <person name="Novotny C."/>
            <person name="Magnuson J.K."/>
            <person name="Spatafora J.W."/>
            <person name="Maurice S."/>
            <person name="Pangilinan J."/>
            <person name="Andreopoulos W."/>
            <person name="LaButti K."/>
            <person name="Hundley H."/>
            <person name="Na H."/>
            <person name="Kuo A."/>
            <person name="Barry K."/>
            <person name="Lipzen A."/>
            <person name="Henrissat B."/>
            <person name="Riley R."/>
            <person name="Ahrendt S."/>
            <person name="Nagy L.G."/>
            <person name="Grigoriev I.V."/>
            <person name="Martin F."/>
            <person name="Rosso M.N."/>
        </authorList>
    </citation>
    <scope>NUCLEOTIDE SEQUENCE [LARGE SCALE GENOMIC DNA]</scope>
    <source>
        <strain evidence="1 2">CIRM-BRFM 1785</strain>
    </source>
</reference>
<protein>
    <recommendedName>
        <fullName evidence="3">Reverse transcriptase zinc-binding domain-containing protein</fullName>
    </recommendedName>
</protein>
<evidence type="ECO:0000313" key="2">
    <source>
        <dbReference type="Proteomes" id="UP000814176"/>
    </source>
</evidence>
<organism evidence="1 2">
    <name type="scientific">Rhodofomes roseus</name>
    <dbReference type="NCBI Taxonomy" id="34475"/>
    <lineage>
        <taxon>Eukaryota</taxon>
        <taxon>Fungi</taxon>
        <taxon>Dikarya</taxon>
        <taxon>Basidiomycota</taxon>
        <taxon>Agaricomycotina</taxon>
        <taxon>Agaricomycetes</taxon>
        <taxon>Polyporales</taxon>
        <taxon>Rhodofomes</taxon>
    </lineage>
</organism>
<proteinExistence type="predicted"/>
<keyword evidence="2" id="KW-1185">Reference proteome</keyword>
<dbReference type="Proteomes" id="UP000814176">
    <property type="component" value="Unassembled WGS sequence"/>
</dbReference>